<dbReference type="InterPro" id="IPR046341">
    <property type="entry name" value="SET_dom_sf"/>
</dbReference>
<protein>
    <submittedName>
        <fullName evidence="9 10">Set domain protein</fullName>
    </submittedName>
</protein>
<dbReference type="Gene3D" id="2.170.270.10">
    <property type="entry name" value="SET domain"/>
    <property type="match status" value="1"/>
</dbReference>
<dbReference type="SUPFAM" id="SSF82199">
    <property type="entry name" value="SET domain"/>
    <property type="match status" value="1"/>
</dbReference>
<feature type="region of interest" description="Disordered" evidence="8">
    <location>
        <begin position="55"/>
        <end position="116"/>
    </location>
</feature>
<dbReference type="GO" id="GO:0032259">
    <property type="term" value="P:methylation"/>
    <property type="evidence" value="ECO:0007669"/>
    <property type="project" value="UniProtKB-KW"/>
</dbReference>
<accession>B0WPP3</accession>
<feature type="compositionally biased region" description="Basic and acidic residues" evidence="8">
    <location>
        <begin position="86"/>
        <end position="96"/>
    </location>
</feature>
<gene>
    <name evidence="10" type="primary">6041415</name>
    <name evidence="9" type="ORF">CpipJ_CPIJ009189</name>
</gene>
<dbReference type="GO" id="GO:0005634">
    <property type="term" value="C:nucleus"/>
    <property type="evidence" value="ECO:0007669"/>
    <property type="project" value="UniProtKB-SubCell"/>
</dbReference>
<evidence type="ECO:0000313" key="11">
    <source>
        <dbReference type="Proteomes" id="UP000002320"/>
    </source>
</evidence>
<evidence type="ECO:0000313" key="9">
    <source>
        <dbReference type="EMBL" id="EDS32446.1"/>
    </source>
</evidence>
<reference evidence="10" key="2">
    <citation type="submission" date="2021-02" db="UniProtKB">
        <authorList>
            <consortium name="EnsemblMetazoa"/>
        </authorList>
    </citation>
    <scope>IDENTIFICATION</scope>
    <source>
        <strain evidence="10">JHB</strain>
    </source>
</reference>
<evidence type="ECO:0000256" key="3">
    <source>
        <dbReference type="ARBA" id="ARBA00022454"/>
    </source>
</evidence>
<feature type="compositionally biased region" description="Low complexity" evidence="8">
    <location>
        <begin position="213"/>
        <end position="222"/>
    </location>
</feature>
<evidence type="ECO:0000256" key="8">
    <source>
        <dbReference type="SAM" id="MobiDB-lite"/>
    </source>
</evidence>
<evidence type="ECO:0000256" key="5">
    <source>
        <dbReference type="ARBA" id="ARBA00022679"/>
    </source>
</evidence>
<dbReference type="EnsemblMetazoa" id="CPIJ009189-RA">
    <property type="protein sequence ID" value="CPIJ009189-PA"/>
    <property type="gene ID" value="CPIJ009189"/>
</dbReference>
<evidence type="ECO:0000313" key="10">
    <source>
        <dbReference type="EnsemblMetazoa" id="CPIJ009189-PA"/>
    </source>
</evidence>
<name>B0WPP3_CULQU</name>
<keyword evidence="6" id="KW-0949">S-adenosyl-L-methionine</keyword>
<keyword evidence="3" id="KW-0158">Chromosome</keyword>
<organism>
    <name type="scientific">Culex quinquefasciatus</name>
    <name type="common">Southern house mosquito</name>
    <name type="synonym">Culex pungens</name>
    <dbReference type="NCBI Taxonomy" id="7176"/>
    <lineage>
        <taxon>Eukaryota</taxon>
        <taxon>Metazoa</taxon>
        <taxon>Ecdysozoa</taxon>
        <taxon>Arthropoda</taxon>
        <taxon>Hexapoda</taxon>
        <taxon>Insecta</taxon>
        <taxon>Pterygota</taxon>
        <taxon>Neoptera</taxon>
        <taxon>Endopterygota</taxon>
        <taxon>Diptera</taxon>
        <taxon>Nematocera</taxon>
        <taxon>Culicoidea</taxon>
        <taxon>Culicidae</taxon>
        <taxon>Culicinae</taxon>
        <taxon>Culicini</taxon>
        <taxon>Culex</taxon>
        <taxon>Culex</taxon>
    </lineage>
</organism>
<keyword evidence="4" id="KW-0489">Methyltransferase</keyword>
<keyword evidence="7" id="KW-0539">Nucleus</keyword>
<feature type="region of interest" description="Disordered" evidence="8">
    <location>
        <begin position="203"/>
        <end position="226"/>
    </location>
</feature>
<dbReference type="PANTHER" id="PTHR22884">
    <property type="entry name" value="SET DOMAIN PROTEINS"/>
    <property type="match status" value="1"/>
</dbReference>
<evidence type="ECO:0000256" key="4">
    <source>
        <dbReference type="ARBA" id="ARBA00022603"/>
    </source>
</evidence>
<reference evidence="9" key="1">
    <citation type="submission" date="2007-03" db="EMBL/GenBank/DDBJ databases">
        <title>Annotation of Culex pipiens quinquefasciatus.</title>
        <authorList>
            <consortium name="The Broad Institute Genome Sequencing Platform"/>
            <person name="Atkinson P.W."/>
            <person name="Hemingway J."/>
            <person name="Christensen B.M."/>
            <person name="Higgs S."/>
            <person name="Kodira C."/>
            <person name="Hannick L."/>
            <person name="Megy K."/>
            <person name="O'Leary S."/>
            <person name="Pearson M."/>
            <person name="Haas B.J."/>
            <person name="Mauceli E."/>
            <person name="Wortman J.R."/>
            <person name="Lee N.H."/>
            <person name="Guigo R."/>
            <person name="Stanke M."/>
            <person name="Alvarado L."/>
            <person name="Amedeo P."/>
            <person name="Antoine C.H."/>
            <person name="Arensburger P."/>
            <person name="Bidwell S.L."/>
            <person name="Crawford M."/>
            <person name="Camaro F."/>
            <person name="Devon K."/>
            <person name="Engels R."/>
            <person name="Hammond M."/>
            <person name="Howarth C."/>
            <person name="Koehrsen M."/>
            <person name="Lawson D."/>
            <person name="Montgomery P."/>
            <person name="Nene V."/>
            <person name="Nusbaum C."/>
            <person name="Puiu D."/>
            <person name="Romero-Severson J."/>
            <person name="Severson D.W."/>
            <person name="Shumway M."/>
            <person name="Sisk P."/>
            <person name="Stolte C."/>
            <person name="Zeng Q."/>
            <person name="Eisenstadt E."/>
            <person name="Fraser-Liggett C."/>
            <person name="Strausberg R."/>
            <person name="Galagan J."/>
            <person name="Birren B."/>
            <person name="Collins F.H."/>
        </authorList>
    </citation>
    <scope>NUCLEOTIDE SEQUENCE [LARGE SCALE GENOMIC DNA]</scope>
    <source>
        <strain evidence="9">JHB</strain>
    </source>
</reference>
<comment type="subcellular location">
    <subcellularLocation>
        <location evidence="2">Chromosome</location>
    </subcellularLocation>
    <subcellularLocation>
        <location evidence="1">Nucleus</location>
    </subcellularLocation>
</comment>
<dbReference type="GO" id="GO:0005694">
    <property type="term" value="C:chromosome"/>
    <property type="evidence" value="ECO:0007669"/>
    <property type="project" value="UniProtKB-SubCell"/>
</dbReference>
<evidence type="ECO:0000256" key="2">
    <source>
        <dbReference type="ARBA" id="ARBA00004286"/>
    </source>
</evidence>
<dbReference type="STRING" id="7176.B0WPP3"/>
<dbReference type="KEGG" id="cqu:CpipJ_CPIJ009189"/>
<evidence type="ECO:0000256" key="1">
    <source>
        <dbReference type="ARBA" id="ARBA00004123"/>
    </source>
</evidence>
<dbReference type="OrthoDB" id="422362at2759"/>
<dbReference type="eggNOG" id="KOG1081">
    <property type="taxonomic scope" value="Eukaryota"/>
</dbReference>
<evidence type="ECO:0000256" key="6">
    <source>
        <dbReference type="ARBA" id="ARBA00022691"/>
    </source>
</evidence>
<dbReference type="GO" id="GO:0008168">
    <property type="term" value="F:methyltransferase activity"/>
    <property type="evidence" value="ECO:0007669"/>
    <property type="project" value="UniProtKB-KW"/>
</dbReference>
<keyword evidence="5" id="KW-0808">Transferase</keyword>
<dbReference type="InParanoid" id="B0WPP3"/>
<dbReference type="InterPro" id="IPR050777">
    <property type="entry name" value="SET2_Histone-Lys_MeTrsfase"/>
</dbReference>
<evidence type="ECO:0000256" key="7">
    <source>
        <dbReference type="ARBA" id="ARBA00023242"/>
    </source>
</evidence>
<sequence length="332" mass="36747">MSFFVPDVKCIPAGFQLLTTSIMICPKHSLEQCSINVNGAIRAESHPRVQVLARAHDSPASGPGRARTILDGSTGGNRLGHRSGRKQSDMMERYNEESTQDDLSQCAGRTRSRKMPEPVLQTEAVLGTGGQTDTHQALGSGRASRDRVREVINNEELPRRINQKDENYYFLTVDSEQTIDAGPKGNLARFINYSSPTARRCCGRSAEANPAKSSPSTTTLRRSATRRRFATVVRADRQRRNGELKWYNHNGLARLLGADCNVGYLVECSNANSDDGGNYSSSATRLRPSTLRIHRDKCSTLPRVTSSLISKRSRGNEPLLLSYVMSNQYENL</sequence>
<dbReference type="AlphaFoldDB" id="B0WPP3"/>
<proteinExistence type="predicted"/>
<dbReference type="EMBL" id="DS232027">
    <property type="protein sequence ID" value="EDS32446.1"/>
    <property type="molecule type" value="Genomic_DNA"/>
</dbReference>
<dbReference type="HOGENOM" id="CLU_837452_0_0_1"/>
<dbReference type="VEuPathDB" id="VectorBase:CQUJHB013766"/>
<keyword evidence="11" id="KW-1185">Reference proteome</keyword>
<dbReference type="Proteomes" id="UP000002320">
    <property type="component" value="Unassembled WGS sequence"/>
</dbReference>
<dbReference type="VEuPathDB" id="VectorBase:CPIJ009189"/>